<dbReference type="Gene3D" id="3.30.1150.10">
    <property type="match status" value="1"/>
</dbReference>
<dbReference type="InterPro" id="IPR037682">
    <property type="entry name" value="TonB_C"/>
</dbReference>
<dbReference type="PANTHER" id="PTHR34978">
    <property type="entry name" value="POSSIBLE SENSOR-TRANSDUCER PROTEIN BLAR"/>
    <property type="match status" value="1"/>
</dbReference>
<keyword evidence="1" id="KW-0812">Transmembrane</keyword>
<dbReference type="SUPFAM" id="SSF74653">
    <property type="entry name" value="TolA/TonB C-terminal domain"/>
    <property type="match status" value="1"/>
</dbReference>
<dbReference type="Pfam" id="PF05569">
    <property type="entry name" value="Peptidase_M56"/>
    <property type="match status" value="1"/>
</dbReference>
<dbReference type="Pfam" id="PF03544">
    <property type="entry name" value="TonB_C"/>
    <property type="match status" value="1"/>
</dbReference>
<feature type="domain" description="TonB C-terminal" evidence="2">
    <location>
        <begin position="472"/>
        <end position="542"/>
    </location>
</feature>
<reference evidence="4" key="1">
    <citation type="submission" date="2020-08" db="EMBL/GenBank/DDBJ databases">
        <title>Hyunsoonleella sp. strain SJ7 genome sequencing and assembly.</title>
        <authorList>
            <person name="Kim I."/>
        </authorList>
    </citation>
    <scope>NUCLEOTIDE SEQUENCE</scope>
    <source>
        <strain evidence="4">SJ7</strain>
    </source>
</reference>
<evidence type="ECO:0000313" key="5">
    <source>
        <dbReference type="Proteomes" id="UP000656244"/>
    </source>
</evidence>
<feature type="transmembrane region" description="Helical" evidence="1">
    <location>
        <begin position="6"/>
        <end position="23"/>
    </location>
</feature>
<dbReference type="InterPro" id="IPR052173">
    <property type="entry name" value="Beta-lactam_resp_regulator"/>
</dbReference>
<dbReference type="RefSeq" id="WP_186559839.1">
    <property type="nucleotide sequence ID" value="NZ_JACNMF010000001.1"/>
</dbReference>
<dbReference type="CDD" id="cd07341">
    <property type="entry name" value="M56_BlaR1_MecR1_like"/>
    <property type="match status" value="1"/>
</dbReference>
<sequence length="545" mass="63036">MLHYIFQTITFQLLFLIIYDVFLKKETFFNWNRAYLLITPILSLLIPFVKINSFKDVISQEFMVQLPAVFMGDATVAEQNPIQISQSTAVQTSLSTWETLMLMGTVIAGVLLVFKLLKLLKLLKRSTKEAKGKLVMVKVSNSKMAFSFFNYVFIGDGIDNTEKATILKHEMVHIKQKHTFDLLLFELLRIVFWFNPLVYMYQNRIMALHEFIADAQATKQHDMSAYYQNLLSQVFDTKSLSFINPFYKQSLIKNRIIMLQKSKSKQIKLLKYMVLIPVVLGMLIYTSCEKEVYSSEDLSQYSFTISKEEHDSNANSEEIRAKTNKFESFLKSNPNYVGWINFDNNPKTKSYSIHPLEENVPEKYTSEYTEKNSGGELLKIRYNFEILNKSQEITVRKLNHPKVETEEEKVKRLEEFEKKKASYANVEDVPFAFVDQVPVFPGCDGNSAEELKKCLQENVSKHVNHNFNVKIASDLNLEGRQRVNVIFKINKEGEIVDVRSRAPHEALEKEAIRVVKTLPKLKPAMNNGKVVNLLYSLPIIFQVAN</sequence>
<dbReference type="Proteomes" id="UP000656244">
    <property type="component" value="Unassembled WGS sequence"/>
</dbReference>
<dbReference type="AlphaFoldDB" id="A0A923KHP0"/>
<evidence type="ECO:0000313" key="4">
    <source>
        <dbReference type="EMBL" id="MBC3757044.1"/>
    </source>
</evidence>
<evidence type="ECO:0000259" key="3">
    <source>
        <dbReference type="Pfam" id="PF05569"/>
    </source>
</evidence>
<name>A0A923KHP0_9FLAO</name>
<feature type="transmembrane region" description="Helical" evidence="1">
    <location>
        <begin position="35"/>
        <end position="54"/>
    </location>
</feature>
<feature type="transmembrane region" description="Helical" evidence="1">
    <location>
        <begin position="100"/>
        <end position="117"/>
    </location>
</feature>
<dbReference type="InterPro" id="IPR008756">
    <property type="entry name" value="Peptidase_M56"/>
</dbReference>
<proteinExistence type="predicted"/>
<evidence type="ECO:0000259" key="2">
    <source>
        <dbReference type="Pfam" id="PF03544"/>
    </source>
</evidence>
<keyword evidence="5" id="KW-1185">Reference proteome</keyword>
<keyword evidence="1" id="KW-0472">Membrane</keyword>
<gene>
    <name evidence="4" type="ORF">H7U19_01415</name>
</gene>
<comment type="caution">
    <text evidence="4">The sequence shown here is derived from an EMBL/GenBank/DDBJ whole genome shotgun (WGS) entry which is preliminary data.</text>
</comment>
<dbReference type="EMBL" id="JACNMF010000001">
    <property type="protein sequence ID" value="MBC3757044.1"/>
    <property type="molecule type" value="Genomic_DNA"/>
</dbReference>
<dbReference type="GO" id="GO:0055085">
    <property type="term" value="P:transmembrane transport"/>
    <property type="evidence" value="ECO:0007669"/>
    <property type="project" value="InterPro"/>
</dbReference>
<evidence type="ECO:0000256" key="1">
    <source>
        <dbReference type="SAM" id="Phobius"/>
    </source>
</evidence>
<keyword evidence="1" id="KW-1133">Transmembrane helix</keyword>
<protein>
    <submittedName>
        <fullName evidence="4">Energy transducer TonB</fullName>
    </submittedName>
</protein>
<accession>A0A923KHP0</accession>
<feature type="domain" description="Peptidase M56" evidence="3">
    <location>
        <begin position="38"/>
        <end position="259"/>
    </location>
</feature>
<dbReference type="PANTHER" id="PTHR34978:SF3">
    <property type="entry name" value="SLR0241 PROTEIN"/>
    <property type="match status" value="1"/>
</dbReference>
<organism evidence="4 5">
    <name type="scientific">Hyunsoonleella aquatilis</name>
    <dbReference type="NCBI Taxonomy" id="2762758"/>
    <lineage>
        <taxon>Bacteria</taxon>
        <taxon>Pseudomonadati</taxon>
        <taxon>Bacteroidota</taxon>
        <taxon>Flavobacteriia</taxon>
        <taxon>Flavobacteriales</taxon>
        <taxon>Flavobacteriaceae</taxon>
    </lineage>
</organism>